<evidence type="ECO:0000313" key="1">
    <source>
        <dbReference type="EMBL" id="KRY37685.1"/>
    </source>
</evidence>
<dbReference type="AlphaFoldDB" id="A0A0V1BKF7"/>
<accession>A0A0V1BKF7</accession>
<dbReference type="EMBL" id="JYDH01000031">
    <property type="protein sequence ID" value="KRY37685.1"/>
    <property type="molecule type" value="Genomic_DNA"/>
</dbReference>
<dbReference type="OrthoDB" id="10268289at2759"/>
<protein>
    <submittedName>
        <fullName evidence="1">Uncharacterized protein</fullName>
    </submittedName>
</protein>
<sequence length="77" mass="8325">MASHLSGRFSACVAIVKHCRVILAGGHLGINATPPSAITNCPKKMVDCWQRVCEPSTSTNHCLRAQMDAGHHRPHIP</sequence>
<name>A0A0V1BKF7_TRISP</name>
<evidence type="ECO:0000313" key="2">
    <source>
        <dbReference type="Proteomes" id="UP000054776"/>
    </source>
</evidence>
<keyword evidence="2" id="KW-1185">Reference proteome</keyword>
<comment type="caution">
    <text evidence="1">The sequence shown here is derived from an EMBL/GenBank/DDBJ whole genome shotgun (WGS) entry which is preliminary data.</text>
</comment>
<proteinExistence type="predicted"/>
<gene>
    <name evidence="1" type="ORF">T01_5119</name>
</gene>
<organism evidence="1 2">
    <name type="scientific">Trichinella spiralis</name>
    <name type="common">Trichina worm</name>
    <dbReference type="NCBI Taxonomy" id="6334"/>
    <lineage>
        <taxon>Eukaryota</taxon>
        <taxon>Metazoa</taxon>
        <taxon>Ecdysozoa</taxon>
        <taxon>Nematoda</taxon>
        <taxon>Enoplea</taxon>
        <taxon>Dorylaimia</taxon>
        <taxon>Trichinellida</taxon>
        <taxon>Trichinellidae</taxon>
        <taxon>Trichinella</taxon>
    </lineage>
</organism>
<reference evidence="1 2" key="1">
    <citation type="submission" date="2015-01" db="EMBL/GenBank/DDBJ databases">
        <title>Evolution of Trichinella species and genotypes.</title>
        <authorList>
            <person name="Korhonen P.K."/>
            <person name="Edoardo P."/>
            <person name="Giuseppe L.R."/>
            <person name="Gasser R.B."/>
        </authorList>
    </citation>
    <scope>NUCLEOTIDE SEQUENCE [LARGE SCALE GENOMIC DNA]</scope>
    <source>
        <strain evidence="1">ISS3</strain>
    </source>
</reference>
<dbReference type="InParanoid" id="A0A0V1BKF7"/>
<dbReference type="Proteomes" id="UP000054776">
    <property type="component" value="Unassembled WGS sequence"/>
</dbReference>